<name>A0A1R1PPZ0_ZANCU</name>
<sequence>MDLYPTLKNPGKAARIVSLLLCMGLAAYATICFLRGSVISPSRVNEFSLTSLEGLNSSLSPSTNSLCCYLHMKKVKKHNKRTHSKDEKMIPDIKTAVTLLVDNSLRAVDQTRHLGSSLENFHTMLVNFLENKLIDSRLAEVSNNVKINTKLTRDFEKQLLNITKVLTDEFTLPHANQKILSAEPSLHIMIQDNEHVGPGSKQSPGKKTTTSSRKNTDKTHFGIYYNFLQELENAELSTAILRNMKIIAESLYLVLAKLHLGIERGQAFYLLLLDTCRKSVSALTLATTALDESKAFTSSLYSIGKLNPVNQDNFVKAKTNTEHRMANLIIAKHSLSFDTNVLKSLLSKLEDFLSPDAPGSDVIDEYMLDNAIKIINMCIDTISLMDILVCRSDAAFKIYFHVINYYHGLALNRVHVQKKGLTSDSDPDSHKGIVPGGVISPLGMQVLVEISLLYASANHHYKSSNNLLDKMDTVCKKYKERHFDPAFLNPQVPIHERHESSRHFYLSHLRLMHSYKAYSNAMCIRLKTYINRIHTSTIAPGFDEYLYSHKILKKLYKGTYEDFIEPQKMISLLEKTVNKLTIQIDEYNSVISSYQH</sequence>
<keyword evidence="2" id="KW-1133">Transmembrane helix</keyword>
<gene>
    <name evidence="3" type="ORF">AX774_g3468</name>
</gene>
<dbReference type="EMBL" id="LSSK01000528">
    <property type="protein sequence ID" value="OMH83034.1"/>
    <property type="molecule type" value="Genomic_DNA"/>
</dbReference>
<reference evidence="4" key="1">
    <citation type="submission" date="2017-01" db="EMBL/GenBank/DDBJ databases">
        <authorList>
            <person name="Wang Y."/>
            <person name="White M."/>
            <person name="Kvist S."/>
            <person name="Moncalvo J.-M."/>
        </authorList>
    </citation>
    <scope>NUCLEOTIDE SEQUENCE [LARGE SCALE GENOMIC DNA]</scope>
    <source>
        <strain evidence="4">COL-18-3</strain>
    </source>
</reference>
<evidence type="ECO:0000313" key="4">
    <source>
        <dbReference type="Proteomes" id="UP000188320"/>
    </source>
</evidence>
<keyword evidence="2" id="KW-0812">Transmembrane</keyword>
<keyword evidence="2" id="KW-0472">Membrane</keyword>
<accession>A0A1R1PPZ0</accession>
<feature type="transmembrane region" description="Helical" evidence="2">
    <location>
        <begin position="13"/>
        <end position="34"/>
    </location>
</feature>
<organism evidence="3 4">
    <name type="scientific">Zancudomyces culisetae</name>
    <name type="common">Gut fungus</name>
    <name type="synonym">Smittium culisetae</name>
    <dbReference type="NCBI Taxonomy" id="1213189"/>
    <lineage>
        <taxon>Eukaryota</taxon>
        <taxon>Fungi</taxon>
        <taxon>Fungi incertae sedis</taxon>
        <taxon>Zoopagomycota</taxon>
        <taxon>Kickxellomycotina</taxon>
        <taxon>Harpellomycetes</taxon>
        <taxon>Harpellales</taxon>
        <taxon>Legeriomycetaceae</taxon>
        <taxon>Zancudomyces</taxon>
    </lineage>
</organism>
<evidence type="ECO:0000313" key="3">
    <source>
        <dbReference type="EMBL" id="OMH83034.1"/>
    </source>
</evidence>
<feature type="compositionally biased region" description="Polar residues" evidence="1">
    <location>
        <begin position="200"/>
        <end position="213"/>
    </location>
</feature>
<dbReference type="AlphaFoldDB" id="A0A1R1PPZ0"/>
<protein>
    <submittedName>
        <fullName evidence="3">Uncharacterized protein</fullName>
    </submittedName>
</protein>
<evidence type="ECO:0000256" key="1">
    <source>
        <dbReference type="SAM" id="MobiDB-lite"/>
    </source>
</evidence>
<dbReference type="Proteomes" id="UP000188320">
    <property type="component" value="Unassembled WGS sequence"/>
</dbReference>
<proteinExistence type="predicted"/>
<feature type="region of interest" description="Disordered" evidence="1">
    <location>
        <begin position="194"/>
        <end position="215"/>
    </location>
</feature>
<keyword evidence="4" id="KW-1185">Reference proteome</keyword>
<evidence type="ECO:0000256" key="2">
    <source>
        <dbReference type="SAM" id="Phobius"/>
    </source>
</evidence>
<comment type="caution">
    <text evidence="3">The sequence shown here is derived from an EMBL/GenBank/DDBJ whole genome shotgun (WGS) entry which is preliminary data.</text>
</comment>